<dbReference type="Gene3D" id="1.10.630.10">
    <property type="entry name" value="Cytochrome P450"/>
    <property type="match status" value="1"/>
</dbReference>
<dbReference type="SUPFAM" id="SSF48264">
    <property type="entry name" value="Cytochrome P450"/>
    <property type="match status" value="1"/>
</dbReference>
<comment type="similarity">
    <text evidence="1 7">Belongs to the cytochrome P450 family.</text>
</comment>
<dbReference type="InterPro" id="IPR036396">
    <property type="entry name" value="Cyt_P450_sf"/>
</dbReference>
<keyword evidence="10" id="KW-1185">Reference proteome</keyword>
<evidence type="ECO:0000313" key="9">
    <source>
        <dbReference type="EMBL" id="WUX57071.1"/>
    </source>
</evidence>
<dbReference type="Pfam" id="PF00067">
    <property type="entry name" value="p450"/>
    <property type="match status" value="1"/>
</dbReference>
<dbReference type="GeneID" id="91339658"/>
<proteinExistence type="inferred from homology"/>
<dbReference type="InterPro" id="IPR001128">
    <property type="entry name" value="Cyt_P450"/>
</dbReference>
<protein>
    <submittedName>
        <fullName evidence="9">Cytochrome P450</fullName>
    </submittedName>
</protein>
<keyword evidence="5 7" id="KW-0408">Iron</keyword>
<evidence type="ECO:0000256" key="8">
    <source>
        <dbReference type="SAM" id="MobiDB-lite"/>
    </source>
</evidence>
<feature type="region of interest" description="Disordered" evidence="8">
    <location>
        <begin position="1"/>
        <end position="21"/>
    </location>
</feature>
<dbReference type="PANTHER" id="PTHR24291">
    <property type="entry name" value="CYTOCHROME P450 FAMILY 4"/>
    <property type="match status" value="1"/>
</dbReference>
<organism evidence="9 10">
    <name type="scientific">Streptomyces niveus</name>
    <name type="common">Streptomyces spheroides</name>
    <dbReference type="NCBI Taxonomy" id="193462"/>
    <lineage>
        <taxon>Bacteria</taxon>
        <taxon>Bacillati</taxon>
        <taxon>Actinomycetota</taxon>
        <taxon>Actinomycetes</taxon>
        <taxon>Kitasatosporales</taxon>
        <taxon>Streptomycetaceae</taxon>
        <taxon>Streptomyces</taxon>
    </lineage>
</organism>
<dbReference type="EMBL" id="CP109495">
    <property type="protein sequence ID" value="WUX57071.1"/>
    <property type="molecule type" value="Genomic_DNA"/>
</dbReference>
<dbReference type="PRINTS" id="PR00463">
    <property type="entry name" value="EP450I"/>
</dbReference>
<reference evidence="9" key="1">
    <citation type="submission" date="2022-10" db="EMBL/GenBank/DDBJ databases">
        <title>The complete genomes of actinobacterial strains from the NBC collection.</title>
        <authorList>
            <person name="Joergensen T.S."/>
            <person name="Alvarez Arevalo M."/>
            <person name="Sterndorff E.B."/>
            <person name="Faurdal D."/>
            <person name="Vuksanovic O."/>
            <person name="Mourched A.-S."/>
            <person name="Charusanti P."/>
            <person name="Shaw S."/>
            <person name="Blin K."/>
            <person name="Weber T."/>
        </authorList>
    </citation>
    <scope>NUCLEOTIDE SEQUENCE</scope>
    <source>
        <strain evidence="9">NBC_01432</strain>
    </source>
</reference>
<dbReference type="PROSITE" id="PS00086">
    <property type="entry name" value="CYTOCHROME_P450"/>
    <property type="match status" value="1"/>
</dbReference>
<evidence type="ECO:0000256" key="6">
    <source>
        <dbReference type="ARBA" id="ARBA00023033"/>
    </source>
</evidence>
<dbReference type="PANTHER" id="PTHR24291:SF50">
    <property type="entry name" value="BIFUNCTIONAL ALBAFLAVENONE MONOOXYGENASE_TERPENE SYNTHASE"/>
    <property type="match status" value="1"/>
</dbReference>
<keyword evidence="2 7" id="KW-0349">Heme</keyword>
<gene>
    <name evidence="9" type="ORF">OG442_39095</name>
</gene>
<evidence type="ECO:0000313" key="10">
    <source>
        <dbReference type="Proteomes" id="UP001432209"/>
    </source>
</evidence>
<keyword evidence="6 7" id="KW-0503">Monooxygenase</keyword>
<dbReference type="InterPro" id="IPR017972">
    <property type="entry name" value="Cyt_P450_CS"/>
</dbReference>
<evidence type="ECO:0000256" key="7">
    <source>
        <dbReference type="RuleBase" id="RU000461"/>
    </source>
</evidence>
<evidence type="ECO:0000256" key="2">
    <source>
        <dbReference type="ARBA" id="ARBA00022617"/>
    </source>
</evidence>
<evidence type="ECO:0000256" key="5">
    <source>
        <dbReference type="ARBA" id="ARBA00023004"/>
    </source>
</evidence>
<sequence>METPTKSATRHRKGPVLASAPGIPPIVPGRLPLLGHGLSMAGSSNRLKFMRDVRAYGPIVRIRLGPKSVAVVNDPALIHEMLTRQADAFSKGLLLEGLKLFNKDALPITEGRVHLTRRRQMHPPFHREMVRSYVEKMVRTSAPAIDSWDPATTLDMKTEMQLITQNVVMSALFSSVPAREPARVILESVDTVFRAALLRVLLPIRALESLPTRGNRKIAAASSALRDGVTEIIEDHQRRPDSFQDLISLLMNTQDDAGKAMDSNDILSEVTALLAASSETTAVVLSWLFYELSRNRDLERRLHEEVDSVLAGDELTADHLGRLPFTGRLVQETLRLYAPWFLTRQALRDVRLGKTVLPTGTDVIFSPYAVHRDPSLYANPDRFDPDRWHPDRPQPPREAFLPFGAGKRMCIGDVFAETEAKVVTALIASRWSLKAAPMRGSVRAVGQMTTQPSRLRMIPELRTDAPDRSAQSV</sequence>
<keyword evidence="4 7" id="KW-0560">Oxidoreductase</keyword>
<keyword evidence="3 7" id="KW-0479">Metal-binding</keyword>
<dbReference type="RefSeq" id="WP_329082122.1">
    <property type="nucleotide sequence ID" value="NZ_CP109483.1"/>
</dbReference>
<evidence type="ECO:0000256" key="1">
    <source>
        <dbReference type="ARBA" id="ARBA00010617"/>
    </source>
</evidence>
<accession>A0ABZ2AEL7</accession>
<dbReference type="InterPro" id="IPR002401">
    <property type="entry name" value="Cyt_P450_E_grp-I"/>
</dbReference>
<name>A0ABZ2AEL7_STRNV</name>
<evidence type="ECO:0000256" key="3">
    <source>
        <dbReference type="ARBA" id="ARBA00022723"/>
    </source>
</evidence>
<dbReference type="Proteomes" id="UP001432209">
    <property type="component" value="Chromosome"/>
</dbReference>
<dbReference type="InterPro" id="IPR050196">
    <property type="entry name" value="Cytochrome_P450_Monoox"/>
</dbReference>
<evidence type="ECO:0000256" key="4">
    <source>
        <dbReference type="ARBA" id="ARBA00023002"/>
    </source>
</evidence>
<dbReference type="PRINTS" id="PR00385">
    <property type="entry name" value="P450"/>
</dbReference>